<keyword evidence="3" id="KW-0378">Hydrolase</keyword>
<dbReference type="InterPro" id="IPR036764">
    <property type="entry name" value="Peptidase_Prp_sf"/>
</dbReference>
<evidence type="ECO:0000256" key="6">
    <source>
        <dbReference type="ARBA" id="ARBA00044538"/>
    </source>
</evidence>
<dbReference type="InterPro" id="IPR007422">
    <property type="entry name" value="Peptidase_Prp"/>
</dbReference>
<dbReference type="OrthoDB" id="48998at2"/>
<dbReference type="Pfam" id="PF04327">
    <property type="entry name" value="Peptidase_Prp"/>
    <property type="match status" value="1"/>
</dbReference>
<keyword evidence="4" id="KW-0788">Thiol protease</keyword>
<comment type="similarity">
    <text evidence="5">Belongs to the Prp family.</text>
</comment>
<evidence type="ECO:0000256" key="1">
    <source>
        <dbReference type="ARBA" id="ARBA00022517"/>
    </source>
</evidence>
<sequence length="118" mass="12469">MTEVTLSCGRNGAVKTCEANGHACSSRKGSDVVCAAVSALLKTAMLVLSHTENVAFDADVSARGKLAFRADMQENLGGPDKIEAESRLRCVADFIRSGVSSVSDEYPGYVLLRENTIG</sequence>
<accession>H7EH62</accession>
<name>H7EH62_9SPIR</name>
<protein>
    <recommendedName>
        <fullName evidence="6">Ribosomal processing cysteine protease Prp</fullName>
    </recommendedName>
</protein>
<dbReference type="EMBL" id="AGRW01000024">
    <property type="protein sequence ID" value="EIC03061.1"/>
    <property type="molecule type" value="Genomic_DNA"/>
</dbReference>
<reference evidence="7 8" key="1">
    <citation type="submission" date="2011-09" db="EMBL/GenBank/DDBJ databases">
        <title>The draft genome of Treponema saccharophilum DSM 2985.</title>
        <authorList>
            <consortium name="US DOE Joint Genome Institute (JGI-PGF)"/>
            <person name="Lucas S."/>
            <person name="Copeland A."/>
            <person name="Lapidus A."/>
            <person name="Glavina del Rio T."/>
            <person name="Dalin E."/>
            <person name="Tice H."/>
            <person name="Bruce D."/>
            <person name="Goodwin L."/>
            <person name="Pitluck S."/>
            <person name="Peters L."/>
            <person name="Kyrpides N."/>
            <person name="Mavromatis K."/>
            <person name="Ivanova N."/>
            <person name="Markowitz V."/>
            <person name="Cheng J.-F."/>
            <person name="Hugenholtz P."/>
            <person name="Woyke T."/>
            <person name="Wu D."/>
            <person name="Gronow S."/>
            <person name="Wellnitz S."/>
            <person name="Brambilla E."/>
            <person name="Klenk H.-P."/>
            <person name="Eisen J.A."/>
        </authorList>
    </citation>
    <scope>NUCLEOTIDE SEQUENCE [LARGE SCALE GENOMIC DNA]</scope>
    <source>
        <strain evidence="7 8">DSM 2985</strain>
    </source>
</reference>
<dbReference type="PATRIC" id="fig|907348.3.peg.119"/>
<dbReference type="Gene3D" id="3.30.70.1490">
    <property type="entry name" value="Cysteine protease Prp"/>
    <property type="match status" value="1"/>
</dbReference>
<keyword evidence="8" id="KW-1185">Reference proteome</keyword>
<organism evidence="7 8">
    <name type="scientific">Treponema saccharophilum DSM 2985</name>
    <dbReference type="NCBI Taxonomy" id="907348"/>
    <lineage>
        <taxon>Bacteria</taxon>
        <taxon>Pseudomonadati</taxon>
        <taxon>Spirochaetota</taxon>
        <taxon>Spirochaetia</taxon>
        <taxon>Spirochaetales</taxon>
        <taxon>Treponemataceae</taxon>
        <taxon>Treponema</taxon>
    </lineage>
</organism>
<gene>
    <name evidence="7" type="ORF">TresaDRAFT_2623</name>
</gene>
<evidence type="ECO:0000313" key="7">
    <source>
        <dbReference type="EMBL" id="EIC03061.1"/>
    </source>
</evidence>
<dbReference type="RefSeq" id="WP_002701868.1">
    <property type="nucleotide sequence ID" value="NZ_AGRW01000024.1"/>
</dbReference>
<dbReference type="AlphaFoldDB" id="H7EH62"/>
<dbReference type="CDD" id="cd16332">
    <property type="entry name" value="Prp-like"/>
    <property type="match status" value="1"/>
</dbReference>
<evidence type="ECO:0000256" key="2">
    <source>
        <dbReference type="ARBA" id="ARBA00022670"/>
    </source>
</evidence>
<dbReference type="GO" id="GO:0042254">
    <property type="term" value="P:ribosome biogenesis"/>
    <property type="evidence" value="ECO:0007669"/>
    <property type="project" value="UniProtKB-KW"/>
</dbReference>
<dbReference type="STRING" id="907348.TresaDRAFT_2623"/>
<keyword evidence="2" id="KW-0645">Protease</keyword>
<dbReference type="SUPFAM" id="SSF118010">
    <property type="entry name" value="TM1457-like"/>
    <property type="match status" value="1"/>
</dbReference>
<keyword evidence="1" id="KW-0690">Ribosome biogenesis</keyword>
<evidence type="ECO:0000256" key="4">
    <source>
        <dbReference type="ARBA" id="ARBA00022807"/>
    </source>
</evidence>
<dbReference type="Proteomes" id="UP000003571">
    <property type="component" value="Unassembled WGS sequence"/>
</dbReference>
<comment type="caution">
    <text evidence="7">The sequence shown here is derived from an EMBL/GenBank/DDBJ whole genome shotgun (WGS) entry which is preliminary data.</text>
</comment>
<proteinExistence type="inferred from homology"/>
<dbReference type="GO" id="GO:0008234">
    <property type="term" value="F:cysteine-type peptidase activity"/>
    <property type="evidence" value="ECO:0007669"/>
    <property type="project" value="UniProtKB-KW"/>
</dbReference>
<evidence type="ECO:0000256" key="5">
    <source>
        <dbReference type="ARBA" id="ARBA00044503"/>
    </source>
</evidence>
<evidence type="ECO:0000313" key="8">
    <source>
        <dbReference type="Proteomes" id="UP000003571"/>
    </source>
</evidence>
<evidence type="ECO:0000256" key="3">
    <source>
        <dbReference type="ARBA" id="ARBA00022801"/>
    </source>
</evidence>
<dbReference type="GO" id="GO:0006508">
    <property type="term" value="P:proteolysis"/>
    <property type="evidence" value="ECO:0007669"/>
    <property type="project" value="UniProtKB-KW"/>
</dbReference>